<name>A0A9X0DC99_9CNID</name>
<feature type="region of interest" description="Disordered" evidence="1">
    <location>
        <begin position="1"/>
        <end position="37"/>
    </location>
</feature>
<protein>
    <submittedName>
        <fullName evidence="2">Uncharacterized protein</fullName>
    </submittedName>
</protein>
<proteinExistence type="predicted"/>
<evidence type="ECO:0000313" key="2">
    <source>
        <dbReference type="EMBL" id="KAJ7394680.1"/>
    </source>
</evidence>
<dbReference type="OrthoDB" id="10605623at2759"/>
<gene>
    <name evidence="2" type="ORF">OS493_000501</name>
</gene>
<dbReference type="EMBL" id="MU825396">
    <property type="protein sequence ID" value="KAJ7394680.1"/>
    <property type="molecule type" value="Genomic_DNA"/>
</dbReference>
<sequence length="99" mass="10571">DSNKVGVVFASVTKQPSEDTSSPVAENRASPRTVTSPTFLDKRSRRQFFSGAEALSLLATPPVVKIKPMTAGSSITKTEAVNIATPQSILKVNTKVKVR</sequence>
<feature type="compositionally biased region" description="Polar residues" evidence="1">
    <location>
        <begin position="12"/>
        <end position="37"/>
    </location>
</feature>
<evidence type="ECO:0000313" key="3">
    <source>
        <dbReference type="Proteomes" id="UP001163046"/>
    </source>
</evidence>
<organism evidence="2 3">
    <name type="scientific">Desmophyllum pertusum</name>
    <dbReference type="NCBI Taxonomy" id="174260"/>
    <lineage>
        <taxon>Eukaryota</taxon>
        <taxon>Metazoa</taxon>
        <taxon>Cnidaria</taxon>
        <taxon>Anthozoa</taxon>
        <taxon>Hexacorallia</taxon>
        <taxon>Scleractinia</taxon>
        <taxon>Caryophylliina</taxon>
        <taxon>Caryophylliidae</taxon>
        <taxon>Desmophyllum</taxon>
    </lineage>
</organism>
<keyword evidence="3" id="KW-1185">Reference proteome</keyword>
<dbReference type="AlphaFoldDB" id="A0A9X0DC99"/>
<evidence type="ECO:0000256" key="1">
    <source>
        <dbReference type="SAM" id="MobiDB-lite"/>
    </source>
</evidence>
<reference evidence="2" key="1">
    <citation type="submission" date="2023-01" db="EMBL/GenBank/DDBJ databases">
        <title>Genome assembly of the deep-sea coral Lophelia pertusa.</title>
        <authorList>
            <person name="Herrera S."/>
            <person name="Cordes E."/>
        </authorList>
    </citation>
    <scope>NUCLEOTIDE SEQUENCE</scope>
    <source>
        <strain evidence="2">USNM1676648</strain>
        <tissue evidence="2">Polyp</tissue>
    </source>
</reference>
<accession>A0A9X0DC99</accession>
<dbReference type="Proteomes" id="UP001163046">
    <property type="component" value="Unassembled WGS sequence"/>
</dbReference>
<comment type="caution">
    <text evidence="2">The sequence shown here is derived from an EMBL/GenBank/DDBJ whole genome shotgun (WGS) entry which is preliminary data.</text>
</comment>
<feature type="non-terminal residue" evidence="2">
    <location>
        <position position="99"/>
    </location>
</feature>